<dbReference type="Proteomes" id="UP000251341">
    <property type="component" value="Unassembled WGS sequence"/>
</dbReference>
<evidence type="ECO:0000256" key="1">
    <source>
        <dbReference type="SAM" id="SignalP"/>
    </source>
</evidence>
<name>A0A315ETP2_9BURK</name>
<gene>
    <name evidence="2" type="ORF">B9Z44_06660</name>
</gene>
<sequence>MTRVLLGVCFLFSVASIANAAGDWWGHLEGDIGVGQTPLVDPAPTDPPAAYFVIKGDAAKLMYERMGGEVVAGQDSCEEGVVTKFSGDLQCALHLNDQTYVCDIGVDLLKGKSIVGRGC</sequence>
<comment type="caution">
    <text evidence="2">The sequence shown here is derived from an EMBL/GenBank/DDBJ whole genome shotgun (WGS) entry which is preliminary data.</text>
</comment>
<accession>A0A315ETP2</accession>
<evidence type="ECO:0000313" key="3">
    <source>
        <dbReference type="Proteomes" id="UP000251341"/>
    </source>
</evidence>
<evidence type="ECO:0000313" key="2">
    <source>
        <dbReference type="EMBL" id="PUE59282.1"/>
    </source>
</evidence>
<keyword evidence="3" id="KW-1185">Reference proteome</keyword>
<keyword evidence="1" id="KW-0732">Signal</keyword>
<organism evidence="2 3">
    <name type="scientific">Limnohabitans curvus</name>
    <dbReference type="NCBI Taxonomy" id="323423"/>
    <lineage>
        <taxon>Bacteria</taxon>
        <taxon>Pseudomonadati</taxon>
        <taxon>Pseudomonadota</taxon>
        <taxon>Betaproteobacteria</taxon>
        <taxon>Burkholderiales</taxon>
        <taxon>Comamonadaceae</taxon>
        <taxon>Limnohabitans</taxon>
    </lineage>
</organism>
<reference evidence="2 3" key="1">
    <citation type="submission" date="2017-04" db="EMBL/GenBank/DDBJ databases">
        <title>Unexpected and diverse lifestyles within the genus Limnohabitans.</title>
        <authorList>
            <person name="Kasalicky V."/>
            <person name="Mehrshad M."/>
            <person name="Andrei S.-A."/>
            <person name="Salcher M."/>
            <person name="Kratochvilova H."/>
            <person name="Simek K."/>
            <person name="Ghai R."/>
        </authorList>
    </citation>
    <scope>NUCLEOTIDE SEQUENCE [LARGE SCALE GENOMIC DNA]</scope>
    <source>
        <strain evidence="2 3">MWH-C5</strain>
    </source>
</reference>
<feature type="signal peptide" evidence="1">
    <location>
        <begin position="1"/>
        <end position="20"/>
    </location>
</feature>
<dbReference type="RefSeq" id="WP_108402002.1">
    <property type="nucleotide sequence ID" value="NZ_NESP01000001.1"/>
</dbReference>
<proteinExistence type="predicted"/>
<dbReference type="AlphaFoldDB" id="A0A315ETP2"/>
<dbReference type="EMBL" id="NESP01000001">
    <property type="protein sequence ID" value="PUE59282.1"/>
    <property type="molecule type" value="Genomic_DNA"/>
</dbReference>
<feature type="chain" id="PRO_5016286807" evidence="1">
    <location>
        <begin position="21"/>
        <end position="119"/>
    </location>
</feature>
<protein>
    <submittedName>
        <fullName evidence="2">Uncharacterized protein</fullName>
    </submittedName>
</protein>